<feature type="domain" description="FAF" evidence="3">
    <location>
        <begin position="201"/>
        <end position="253"/>
    </location>
</feature>
<evidence type="ECO:0000313" key="4">
    <source>
        <dbReference type="EMBL" id="CAI9774539.1"/>
    </source>
</evidence>
<evidence type="ECO:0000259" key="3">
    <source>
        <dbReference type="Pfam" id="PF11250"/>
    </source>
</evidence>
<accession>A0AAD1ZRP7</accession>
<organism evidence="4 5">
    <name type="scientific">Fraxinus pennsylvanica</name>
    <dbReference type="NCBI Taxonomy" id="56036"/>
    <lineage>
        <taxon>Eukaryota</taxon>
        <taxon>Viridiplantae</taxon>
        <taxon>Streptophyta</taxon>
        <taxon>Embryophyta</taxon>
        <taxon>Tracheophyta</taxon>
        <taxon>Spermatophyta</taxon>
        <taxon>Magnoliopsida</taxon>
        <taxon>eudicotyledons</taxon>
        <taxon>Gunneridae</taxon>
        <taxon>Pentapetalae</taxon>
        <taxon>asterids</taxon>
        <taxon>lamiids</taxon>
        <taxon>Lamiales</taxon>
        <taxon>Oleaceae</taxon>
        <taxon>Oleeae</taxon>
        <taxon>Fraxinus</taxon>
    </lineage>
</organism>
<feature type="region of interest" description="Disordered" evidence="2">
    <location>
        <begin position="117"/>
        <end position="136"/>
    </location>
</feature>
<dbReference type="EMBL" id="OU503048">
    <property type="protein sequence ID" value="CAI9774539.1"/>
    <property type="molecule type" value="Genomic_DNA"/>
</dbReference>
<name>A0AAD1ZRP7_9LAMI</name>
<dbReference type="PANTHER" id="PTHR33155:SF3">
    <property type="entry name" value="PROTEIN FAF-LIKE, CHLOROPLASTIC"/>
    <property type="match status" value="1"/>
</dbReference>
<evidence type="ECO:0000256" key="2">
    <source>
        <dbReference type="SAM" id="MobiDB-lite"/>
    </source>
</evidence>
<dbReference type="InterPro" id="IPR046431">
    <property type="entry name" value="FAF_dom"/>
</dbReference>
<dbReference type="AlphaFoldDB" id="A0AAD1ZRP7"/>
<keyword evidence="5" id="KW-1185">Reference proteome</keyword>
<evidence type="ECO:0000256" key="1">
    <source>
        <dbReference type="ARBA" id="ARBA00008690"/>
    </source>
</evidence>
<protein>
    <recommendedName>
        <fullName evidence="3">FAF domain-containing protein</fullName>
    </recommendedName>
</protein>
<evidence type="ECO:0000313" key="5">
    <source>
        <dbReference type="Proteomes" id="UP000834106"/>
    </source>
</evidence>
<dbReference type="PANTHER" id="PTHR33155">
    <property type="entry name" value="FANTASTIC FOUR-LIKE PROTEIN (DUF3049)"/>
    <property type="match status" value="1"/>
</dbReference>
<reference evidence="4" key="1">
    <citation type="submission" date="2023-05" db="EMBL/GenBank/DDBJ databases">
        <authorList>
            <person name="Huff M."/>
        </authorList>
    </citation>
    <scope>NUCLEOTIDE SEQUENCE</scope>
</reference>
<gene>
    <name evidence="4" type="ORF">FPE_LOCUS21969</name>
</gene>
<proteinExistence type="inferred from homology"/>
<dbReference type="InterPro" id="IPR021410">
    <property type="entry name" value="FAF"/>
</dbReference>
<sequence>MAPIKAIEKQGIVTILGSDIKQGASLRRTLSADMSSKKWLSQNGFFSTKKIASSEGLVINGADSSSSSESEEEYDENMPGQDEIWRSIQLQKEKQNNQTDQNPSRLDSWGTILSQKNYQDSSKESPPPYVHPLVKRSASSLSQKSLEMCTENLGSETGSDVFSLDPGPDPPQTENYSQEKVSKTFGDINVVKYKTVSPRPLPPPLSSIGGGDGNSLRMHCHRQNGRLILEAVSIPSKNCFRASRHEGRLLLTLIDPPTFQAAAMAEEVASPELAPAEVEVEVEVEVRSVIEQNPNPVGRILSVDKSGLMVKSFVGLRNKMNSTWSNKFNKTVKLIDVGEELPLSSLPPRVARLISTPPPPPPPSLAAVASFNAYEYFWRKKTSFITTPQCIPLKNNHKIAHFSGENTYEHQDLVLISPLSRGCKEQRKSLLIWEPYCIATS</sequence>
<dbReference type="Pfam" id="PF11250">
    <property type="entry name" value="FAF"/>
    <property type="match status" value="1"/>
</dbReference>
<comment type="similarity">
    <text evidence="1">Belongs to the fantastic four family.</text>
</comment>
<dbReference type="Proteomes" id="UP000834106">
    <property type="component" value="Chromosome 13"/>
</dbReference>
<feature type="region of interest" description="Disordered" evidence="2">
    <location>
        <begin position="60"/>
        <end position="81"/>
    </location>
</feature>